<dbReference type="AlphaFoldDB" id="A0A0M3J205"/>
<dbReference type="InterPro" id="IPR018247">
    <property type="entry name" value="EF_Hand_1_Ca_BS"/>
</dbReference>
<dbReference type="Gene3D" id="1.10.238.10">
    <property type="entry name" value="EF-hand"/>
    <property type="match status" value="1"/>
</dbReference>
<evidence type="ECO:0000256" key="2">
    <source>
        <dbReference type="ARBA" id="ARBA00022737"/>
    </source>
</evidence>
<evidence type="ECO:0000313" key="5">
    <source>
        <dbReference type="Proteomes" id="UP000267096"/>
    </source>
</evidence>
<dbReference type="PROSITE" id="PS00018">
    <property type="entry name" value="EF_HAND_1"/>
    <property type="match status" value="2"/>
</dbReference>
<dbReference type="SUPFAM" id="SSF47473">
    <property type="entry name" value="EF-hand"/>
    <property type="match status" value="1"/>
</dbReference>
<dbReference type="InterPro" id="IPR052110">
    <property type="entry name" value="MCFD2-like"/>
</dbReference>
<dbReference type="PANTHER" id="PTHR23104:SF12">
    <property type="entry name" value="EF-HAND DOMAIN-CONTAINING PROTEIN"/>
    <property type="match status" value="1"/>
</dbReference>
<protein>
    <submittedName>
        <fullName evidence="6">Multiple coagulation factor deficiency protein 2 (inferred by orthology to a human protein)</fullName>
    </submittedName>
</protein>
<keyword evidence="5" id="KW-1185">Reference proteome</keyword>
<reference evidence="6" key="1">
    <citation type="submission" date="2017-02" db="UniProtKB">
        <authorList>
            <consortium name="WormBaseParasite"/>
        </authorList>
    </citation>
    <scope>IDENTIFICATION</scope>
</reference>
<organism evidence="6">
    <name type="scientific">Anisakis simplex</name>
    <name type="common">Herring worm</name>
    <dbReference type="NCBI Taxonomy" id="6269"/>
    <lineage>
        <taxon>Eukaryota</taxon>
        <taxon>Metazoa</taxon>
        <taxon>Ecdysozoa</taxon>
        <taxon>Nematoda</taxon>
        <taxon>Chromadorea</taxon>
        <taxon>Rhabditida</taxon>
        <taxon>Spirurina</taxon>
        <taxon>Ascaridomorpha</taxon>
        <taxon>Ascaridoidea</taxon>
        <taxon>Anisakidae</taxon>
        <taxon>Anisakis</taxon>
        <taxon>Anisakis simplex complex</taxon>
    </lineage>
</organism>
<dbReference type="PANTHER" id="PTHR23104">
    <property type="entry name" value="MULTIPLE COAGULATION FACTOR DEFICIENCY PROTEIN 2 NEURAL STEM CELL DERIVED NEURONAL SURVIVAL PROTEIN"/>
    <property type="match status" value="1"/>
</dbReference>
<accession>A0A0M3J205</accession>
<evidence type="ECO:0000256" key="3">
    <source>
        <dbReference type="ARBA" id="ARBA00022837"/>
    </source>
</evidence>
<sequence>MHSYQRKSTITHLRQHLEGIIDIEAEWDADQETFQYFRISDVNEDQYIDGLEVIKGLATKPVFTDEALEKLVDGVLAALDANGDGLIDFAEFSFKKYQEHLSNARANA</sequence>
<dbReference type="WBParaSite" id="ASIM_0000155901-mRNA-1">
    <property type="protein sequence ID" value="ASIM_0000155901-mRNA-1"/>
    <property type="gene ID" value="ASIM_0000155901"/>
</dbReference>
<dbReference type="EMBL" id="UYRR01001529">
    <property type="protein sequence ID" value="VDK18763.1"/>
    <property type="molecule type" value="Genomic_DNA"/>
</dbReference>
<evidence type="ECO:0000256" key="1">
    <source>
        <dbReference type="ARBA" id="ARBA00022729"/>
    </source>
</evidence>
<dbReference type="OrthoDB" id="289247at2759"/>
<dbReference type="InterPro" id="IPR011992">
    <property type="entry name" value="EF-hand-dom_pair"/>
</dbReference>
<keyword evidence="1" id="KW-0732">Signal</keyword>
<reference evidence="4 5" key="2">
    <citation type="submission" date="2018-11" db="EMBL/GenBank/DDBJ databases">
        <authorList>
            <consortium name="Pathogen Informatics"/>
        </authorList>
    </citation>
    <scope>NUCLEOTIDE SEQUENCE [LARGE SCALE GENOMIC DNA]</scope>
</reference>
<dbReference type="Proteomes" id="UP000267096">
    <property type="component" value="Unassembled WGS sequence"/>
</dbReference>
<name>A0A0M3J205_ANISI</name>
<evidence type="ECO:0000313" key="4">
    <source>
        <dbReference type="EMBL" id="VDK18763.1"/>
    </source>
</evidence>
<proteinExistence type="predicted"/>
<keyword evidence="3" id="KW-0106">Calcium</keyword>
<keyword evidence="2" id="KW-0677">Repeat</keyword>
<gene>
    <name evidence="4" type="ORF">ASIM_LOCUS1438</name>
</gene>
<evidence type="ECO:0000313" key="6">
    <source>
        <dbReference type="WBParaSite" id="ASIM_0000155901-mRNA-1"/>
    </source>
</evidence>